<organism evidence="1">
    <name type="scientific">Culex pipiens</name>
    <name type="common">House mosquito</name>
    <dbReference type="NCBI Taxonomy" id="7175"/>
    <lineage>
        <taxon>Eukaryota</taxon>
        <taxon>Metazoa</taxon>
        <taxon>Ecdysozoa</taxon>
        <taxon>Arthropoda</taxon>
        <taxon>Hexapoda</taxon>
        <taxon>Insecta</taxon>
        <taxon>Pterygota</taxon>
        <taxon>Neoptera</taxon>
        <taxon>Endopterygota</taxon>
        <taxon>Diptera</taxon>
        <taxon>Nematocera</taxon>
        <taxon>Culicoidea</taxon>
        <taxon>Culicidae</taxon>
        <taxon>Culicinae</taxon>
        <taxon>Culicini</taxon>
        <taxon>Culex</taxon>
        <taxon>Culex</taxon>
    </lineage>
</organism>
<proteinExistence type="predicted"/>
<evidence type="ECO:0000313" key="1">
    <source>
        <dbReference type="EMBL" id="CAG6457994.1"/>
    </source>
</evidence>
<dbReference type="EMBL" id="HBUE01033871">
    <property type="protein sequence ID" value="CAG6457992.1"/>
    <property type="molecule type" value="Transcribed_RNA"/>
</dbReference>
<dbReference type="AlphaFoldDB" id="A0A8D8F5T3"/>
<dbReference type="EMBL" id="HBUE01033874">
    <property type="protein sequence ID" value="CAG6457994.1"/>
    <property type="molecule type" value="Transcribed_RNA"/>
</dbReference>
<reference evidence="1" key="1">
    <citation type="submission" date="2021-05" db="EMBL/GenBank/DDBJ databases">
        <authorList>
            <person name="Alioto T."/>
            <person name="Alioto T."/>
            <person name="Gomez Garrido J."/>
        </authorList>
    </citation>
    <scope>NUCLEOTIDE SEQUENCE</scope>
</reference>
<name>A0A8D8F5T3_CULPI</name>
<accession>A0A8D8F5T3</accession>
<sequence length="146" mass="16078">MFILGAMSLLRWSGTPGLNLGDSRCARARMAVLKVAEGGSAGRKTSDFFGLLLESFTRAKLGAFGTECRAARSTRGRRRSGQCRRQVRANEHPTIGGFKLKLKRIQTLYCTHLSAYALGGPTRGVVAGWDPNFQSAIGDRWVFRKR</sequence>
<protein>
    <submittedName>
        <fullName evidence="1">(northern house mosquito) hypothetical protein</fullName>
    </submittedName>
</protein>